<dbReference type="Proteomes" id="UP001165082">
    <property type="component" value="Unassembled WGS sequence"/>
</dbReference>
<dbReference type="Pfam" id="PF13855">
    <property type="entry name" value="LRR_8"/>
    <property type="match status" value="1"/>
</dbReference>
<dbReference type="InterPro" id="IPR005123">
    <property type="entry name" value="Oxoglu/Fe-dep_dioxygenase_dom"/>
</dbReference>
<gene>
    <name evidence="11" type="ORF">TrRE_jg5275</name>
</gene>
<dbReference type="FunFam" id="3.80.10.10:FF:000383">
    <property type="entry name" value="Leucine-rich repeat receptor protein kinase EMS1"/>
    <property type="match status" value="1"/>
</dbReference>
<reference evidence="11" key="1">
    <citation type="submission" date="2022-07" db="EMBL/GenBank/DDBJ databases">
        <title>Genome analysis of Parmales, a sister group of diatoms, reveals the evolutionary specialization of diatoms from phago-mixotrophs to photoautotrophs.</title>
        <authorList>
            <person name="Ban H."/>
            <person name="Sato S."/>
            <person name="Yoshikawa S."/>
            <person name="Kazumasa Y."/>
            <person name="Nakamura Y."/>
            <person name="Ichinomiya M."/>
            <person name="Saitoh K."/>
            <person name="Sato N."/>
            <person name="Blanc-Mathieu R."/>
            <person name="Endo H."/>
            <person name="Kuwata A."/>
            <person name="Ogata H."/>
        </authorList>
    </citation>
    <scope>NUCLEOTIDE SEQUENCE</scope>
</reference>
<keyword evidence="7" id="KW-0472">Membrane</keyword>
<keyword evidence="2" id="KW-0433">Leucine-rich repeat</keyword>
<keyword evidence="9" id="KW-0325">Glycoprotein</keyword>
<dbReference type="InterPro" id="IPR001611">
    <property type="entry name" value="Leu-rich_rpt"/>
</dbReference>
<feature type="domain" description="Fe2OG dioxygenase" evidence="10">
    <location>
        <begin position="79"/>
        <end position="222"/>
    </location>
</feature>
<dbReference type="EMBL" id="BRXZ01000871">
    <property type="protein sequence ID" value="GMH56227.1"/>
    <property type="molecule type" value="Genomic_DNA"/>
</dbReference>
<dbReference type="PANTHER" id="PTHR27000:SF642">
    <property type="entry name" value="INACTIVE LEUCINE-RICH REPEAT RECEPTOR KINASE XIAO-RELATED"/>
    <property type="match status" value="1"/>
</dbReference>
<keyword evidence="3" id="KW-0812">Transmembrane</keyword>
<dbReference type="GO" id="GO:0016020">
    <property type="term" value="C:membrane"/>
    <property type="evidence" value="ECO:0007669"/>
    <property type="project" value="UniProtKB-SubCell"/>
</dbReference>
<sequence length="742" mass="85294">MQSCNHAKVAIDKLDTKEWTSMNSKDVRMDKVSLIRDDDGVDKGIRKILSILRGVASQLDAASLLDGTRAYTMTHSHKVPLDCQVAVFSPDSNIGYRPHRDNATLGHELEKVGLIEYWRARPYRRRAVTAIVYLNDLKWGDDEGGELELFVGADEDDDVGTTAEEVIRIRPEGGTMVVFDSRKILHTRTRPPTALEKQAEDHNHLQERMKGGKWNNTWGMYWEDRLDTLTLVFELVIQQGLLSHNEAIHPLSSICKHVRWTLHPIVTSVVCRRWDILEDQLLTTFPPRILLKKKVTMEGRNRYDDNPYLPNIVKLSLAKPGFHVNVDREFWRYKDIVRVQLRFPKLKSIEGICRVYCHDPFLTEHIRDDFKKDEILPNLIPERCKNVVKEIAVCTQRRGEKCNNHWTWELYEKKVVEQFPNVITLDLSHFYLERHFTEEQMAEEFPITKCIDFCKEHLKNLVVLGLEPDDVEVITAKCRGLKTLKAKATNTLFLPEPGEFDGYSHGLETLDMSGSNNLLLGSINTFLPELERFRDLVSLDLSNNNLRGEIDFIVGMTKLESLDMSKNYLGEKYGIPEFIGDLESLRTLNLSGNRMKGKVPKSLKQLTNLTHLILHSNQLGGEPPSFKYQTKLIVVDISLNYLEGKLMVGSCKELKKLDVSHNEFKAIQGIQRCTKLKFADFSNNNIDLKHFRVADLERLQGLMVVDVRVNRGMIKLWEDNKVPESGVNVQFNTPVRKIKLGE</sequence>
<dbReference type="AlphaFoldDB" id="A0A9W6ZRU0"/>
<evidence type="ECO:0000256" key="9">
    <source>
        <dbReference type="ARBA" id="ARBA00023180"/>
    </source>
</evidence>
<dbReference type="Gene3D" id="3.80.10.10">
    <property type="entry name" value="Ribonuclease Inhibitor"/>
    <property type="match status" value="1"/>
</dbReference>
<keyword evidence="4" id="KW-0732">Signal</keyword>
<dbReference type="PANTHER" id="PTHR27000">
    <property type="entry name" value="LEUCINE-RICH REPEAT RECEPTOR-LIKE PROTEIN KINASE FAMILY PROTEIN-RELATED"/>
    <property type="match status" value="1"/>
</dbReference>
<evidence type="ECO:0000256" key="4">
    <source>
        <dbReference type="ARBA" id="ARBA00022729"/>
    </source>
</evidence>
<evidence type="ECO:0000256" key="8">
    <source>
        <dbReference type="ARBA" id="ARBA00023170"/>
    </source>
</evidence>
<evidence type="ECO:0000256" key="6">
    <source>
        <dbReference type="ARBA" id="ARBA00022989"/>
    </source>
</evidence>
<organism evidence="11 12">
    <name type="scientific">Triparma retinervis</name>
    <dbReference type="NCBI Taxonomy" id="2557542"/>
    <lineage>
        <taxon>Eukaryota</taxon>
        <taxon>Sar</taxon>
        <taxon>Stramenopiles</taxon>
        <taxon>Ochrophyta</taxon>
        <taxon>Bolidophyceae</taxon>
        <taxon>Parmales</taxon>
        <taxon>Triparmaceae</taxon>
        <taxon>Triparma</taxon>
    </lineage>
</organism>
<keyword evidence="12" id="KW-1185">Reference proteome</keyword>
<dbReference type="OrthoDB" id="76265at2759"/>
<evidence type="ECO:0000256" key="1">
    <source>
        <dbReference type="ARBA" id="ARBA00004167"/>
    </source>
</evidence>
<evidence type="ECO:0000256" key="7">
    <source>
        <dbReference type="ARBA" id="ARBA00023136"/>
    </source>
</evidence>
<dbReference type="PRINTS" id="PR00019">
    <property type="entry name" value="LEURICHRPT"/>
</dbReference>
<dbReference type="Pfam" id="PF00560">
    <property type="entry name" value="LRR_1"/>
    <property type="match status" value="1"/>
</dbReference>
<dbReference type="InterPro" id="IPR032675">
    <property type="entry name" value="LRR_dom_sf"/>
</dbReference>
<accession>A0A9W6ZRU0</accession>
<evidence type="ECO:0000256" key="5">
    <source>
        <dbReference type="ARBA" id="ARBA00022737"/>
    </source>
</evidence>
<comment type="caution">
    <text evidence="11">The sequence shown here is derived from an EMBL/GenBank/DDBJ whole genome shotgun (WGS) entry which is preliminary data.</text>
</comment>
<evidence type="ECO:0000256" key="2">
    <source>
        <dbReference type="ARBA" id="ARBA00022614"/>
    </source>
</evidence>
<keyword evidence="8" id="KW-0675">Receptor</keyword>
<dbReference type="InterPro" id="IPR044862">
    <property type="entry name" value="Pro_4_hyd_alph_FE2OG_OXY"/>
</dbReference>
<dbReference type="SUPFAM" id="SSF52058">
    <property type="entry name" value="L domain-like"/>
    <property type="match status" value="1"/>
</dbReference>
<dbReference type="Pfam" id="PF13640">
    <property type="entry name" value="2OG-FeII_Oxy_3"/>
    <property type="match status" value="1"/>
</dbReference>
<keyword evidence="6" id="KW-1133">Transmembrane helix</keyword>
<evidence type="ECO:0000259" key="10">
    <source>
        <dbReference type="PROSITE" id="PS51471"/>
    </source>
</evidence>
<evidence type="ECO:0000313" key="12">
    <source>
        <dbReference type="Proteomes" id="UP001165082"/>
    </source>
</evidence>
<keyword evidence="5" id="KW-0677">Repeat</keyword>
<dbReference type="Gene3D" id="2.60.120.620">
    <property type="entry name" value="q2cbj1_9rhob like domain"/>
    <property type="match status" value="1"/>
</dbReference>
<comment type="subcellular location">
    <subcellularLocation>
        <location evidence="1">Membrane</location>
        <topology evidence="1">Single-pass membrane protein</topology>
    </subcellularLocation>
</comment>
<evidence type="ECO:0000313" key="11">
    <source>
        <dbReference type="EMBL" id="GMH56227.1"/>
    </source>
</evidence>
<protein>
    <recommendedName>
        <fullName evidence="10">Fe2OG dioxygenase domain-containing protein</fullName>
    </recommendedName>
</protein>
<evidence type="ECO:0000256" key="3">
    <source>
        <dbReference type="ARBA" id="ARBA00022692"/>
    </source>
</evidence>
<proteinExistence type="predicted"/>
<dbReference type="PROSITE" id="PS51471">
    <property type="entry name" value="FE2OG_OXY"/>
    <property type="match status" value="1"/>
</dbReference>
<name>A0A9W6ZRU0_9STRA</name>